<sequence length="192" mass="21485">MHHVWAPKLNRTVVLAGRDQLHLWVMLEAHPEISRYCERPTWPDENEASPEPDFWALRDGSAVWLALGDAPQSDPNAAPLPAMPCVQWVHANALNQHRVWIQNWLSLLPYLGATSTPSFDSLVAQVVQAADPESSFDDLERQFSATDPLLVRTAVIAALHQGLLVSQDLQHQQWGRSTRVSKLSKGNPHATR</sequence>
<protein>
    <submittedName>
        <fullName evidence="1">Uncharacterized protein</fullName>
    </submittedName>
</protein>
<dbReference type="EMBL" id="JADJNC010000041">
    <property type="protein sequence ID" value="MBK7424688.1"/>
    <property type="molecule type" value="Genomic_DNA"/>
</dbReference>
<reference evidence="1" key="1">
    <citation type="submission" date="2020-10" db="EMBL/GenBank/DDBJ databases">
        <title>Connecting structure to function with the recovery of over 1000 high-quality activated sludge metagenome-assembled genomes encoding full-length rRNA genes using long-read sequencing.</title>
        <authorList>
            <person name="Singleton C.M."/>
            <person name="Petriglieri F."/>
            <person name="Kristensen J.M."/>
            <person name="Kirkegaard R.H."/>
            <person name="Michaelsen T.Y."/>
            <person name="Andersen M.H."/>
            <person name="Karst S.M."/>
            <person name="Dueholm M.S."/>
            <person name="Nielsen P.H."/>
            <person name="Albertsen M."/>
        </authorList>
    </citation>
    <scope>NUCLEOTIDE SEQUENCE</scope>
    <source>
        <strain evidence="1">EsbW_18-Q3-R4-48_MAXAC.044</strain>
    </source>
</reference>
<organism evidence="1 2">
    <name type="scientific">Candidatus Propionivibrio dominans</name>
    <dbReference type="NCBI Taxonomy" id="2954373"/>
    <lineage>
        <taxon>Bacteria</taxon>
        <taxon>Pseudomonadati</taxon>
        <taxon>Pseudomonadota</taxon>
        <taxon>Betaproteobacteria</taxon>
        <taxon>Rhodocyclales</taxon>
        <taxon>Rhodocyclaceae</taxon>
        <taxon>Propionivibrio</taxon>
    </lineage>
</organism>
<proteinExistence type="predicted"/>
<comment type="caution">
    <text evidence="1">The sequence shown here is derived from an EMBL/GenBank/DDBJ whole genome shotgun (WGS) entry which is preliminary data.</text>
</comment>
<accession>A0A9D7FE40</accession>
<gene>
    <name evidence="1" type="ORF">IPJ48_17270</name>
</gene>
<dbReference type="Proteomes" id="UP000886602">
    <property type="component" value="Unassembled WGS sequence"/>
</dbReference>
<dbReference type="AlphaFoldDB" id="A0A9D7FE40"/>
<evidence type="ECO:0000313" key="2">
    <source>
        <dbReference type="Proteomes" id="UP000886602"/>
    </source>
</evidence>
<evidence type="ECO:0000313" key="1">
    <source>
        <dbReference type="EMBL" id="MBK7424688.1"/>
    </source>
</evidence>
<name>A0A9D7FE40_9RHOO</name>